<dbReference type="CDD" id="cd14798">
    <property type="entry name" value="RX-CC_like"/>
    <property type="match status" value="1"/>
</dbReference>
<dbReference type="Gene3D" id="1.20.5.4130">
    <property type="match status" value="1"/>
</dbReference>
<dbReference type="Gramene" id="TraesRN4A0101166700.1">
    <property type="protein sequence ID" value="TraesRN4A0101166700.1"/>
    <property type="gene ID" value="TraesRN4A0101166700"/>
</dbReference>
<accession>A0A3B6I2K9</accession>
<keyword evidence="5" id="KW-0611">Plant defense</keyword>
<dbReference type="Gramene" id="TraesCLE_scaffold_001159_01G000300.1">
    <property type="protein sequence ID" value="TraesCLE_scaffold_001159_01G000300.1"/>
    <property type="gene ID" value="TraesCLE_scaffold_001159_01G000300"/>
</dbReference>
<keyword evidence="4" id="KW-0547">Nucleotide-binding</keyword>
<dbReference type="Pfam" id="PF00931">
    <property type="entry name" value="NB-ARC"/>
    <property type="match status" value="1"/>
</dbReference>
<feature type="domain" description="NB-ARC" evidence="6">
    <location>
        <begin position="187"/>
        <end position="334"/>
    </location>
</feature>
<feature type="domain" description="Disease resistance N-terminal" evidence="7">
    <location>
        <begin position="15"/>
        <end position="100"/>
    </location>
</feature>
<dbReference type="OMA" id="NARYNWI"/>
<dbReference type="GO" id="GO:0043531">
    <property type="term" value="F:ADP binding"/>
    <property type="evidence" value="ECO:0007669"/>
    <property type="project" value="InterPro"/>
</dbReference>
<dbReference type="OrthoDB" id="690341at2759"/>
<dbReference type="Gramene" id="TraesKAR4A01G0461970.1">
    <property type="protein sequence ID" value="cds.TraesKAR4A01G0461970.1"/>
    <property type="gene ID" value="TraesKAR4A01G0461970"/>
</dbReference>
<keyword evidence="9" id="KW-1185">Reference proteome</keyword>
<dbReference type="Gramene" id="TraesCS4A02G448300.1">
    <property type="protein sequence ID" value="TraesCS4A02G448300.1"/>
    <property type="gene ID" value="TraesCS4A02G448300"/>
</dbReference>
<dbReference type="Gramene" id="TraesCAD_scaffold_015406_01G000300.1">
    <property type="protein sequence ID" value="TraesCAD_scaffold_015406_01G000300.1"/>
    <property type="gene ID" value="TraesCAD_scaffold_015406_01G000300"/>
</dbReference>
<dbReference type="PANTHER" id="PTHR19338">
    <property type="entry name" value="TRANSLOCASE OF INNER MITOCHONDRIAL MEMBRANE 13 HOMOLOG"/>
    <property type="match status" value="1"/>
</dbReference>
<dbReference type="PRINTS" id="PR00364">
    <property type="entry name" value="DISEASERSIST"/>
</dbReference>
<dbReference type="Gene3D" id="3.40.50.300">
    <property type="entry name" value="P-loop containing nucleotide triphosphate hydrolases"/>
    <property type="match status" value="1"/>
</dbReference>
<dbReference type="Gramene" id="TraesCS4A03G1122400.1">
    <property type="protein sequence ID" value="TraesCS4A03G1122400.1.CDS"/>
    <property type="gene ID" value="TraesCS4A03G1122400"/>
</dbReference>
<dbReference type="PaxDb" id="4565-Traes_4AL_32A7AA1C3.1"/>
<sequence length="349" mass="39785">MADTVLSMAMSMLGGAISTAASAATAEMSLLMGVRKDIWFIKDELKTMQAFLAAAEATKNKDMLLKVWAEQVRDLSYNIEDCLGEFMVHVASESLSRKLMKLKDRHHIAMQIHDLKSRVEEVSSRNARYNWITTKAANTVDELKSNMEDVRKHSGSNIDEAELVGFVKPKEELTQMIDVDSRDGLRKEICVVGMGGLGKTTLARKTYENEDTLKKFSCHAWITVSQSFSKTEMLMDMIKQFSDSDSQWRFLDGFEGKTGRAEDLSKYLPNQLKDRRYFIILDDLWNIHDWEWIKDFSLPSSNEKGSRIIVTTRNVSLAQHITANELIYHLKPLDSLDTTNLLLRKSRKG</sequence>
<organism evidence="8">
    <name type="scientific">Triticum aestivum</name>
    <name type="common">Wheat</name>
    <dbReference type="NCBI Taxonomy" id="4565"/>
    <lineage>
        <taxon>Eukaryota</taxon>
        <taxon>Viridiplantae</taxon>
        <taxon>Streptophyta</taxon>
        <taxon>Embryophyta</taxon>
        <taxon>Tracheophyta</taxon>
        <taxon>Spermatophyta</taxon>
        <taxon>Magnoliopsida</taxon>
        <taxon>Liliopsida</taxon>
        <taxon>Poales</taxon>
        <taxon>Poaceae</taxon>
        <taxon>BOP clade</taxon>
        <taxon>Pooideae</taxon>
        <taxon>Triticodae</taxon>
        <taxon>Triticeae</taxon>
        <taxon>Triticinae</taxon>
        <taxon>Triticum</taxon>
    </lineage>
</organism>
<dbReference type="InterPro" id="IPR002182">
    <property type="entry name" value="NB-ARC"/>
</dbReference>
<keyword evidence="2" id="KW-0433">Leucine-rich repeat</keyword>
<dbReference type="Pfam" id="PF18052">
    <property type="entry name" value="Rx_N"/>
    <property type="match status" value="1"/>
</dbReference>
<dbReference type="InterPro" id="IPR038005">
    <property type="entry name" value="RX-like_CC"/>
</dbReference>
<dbReference type="STRING" id="4565.A0A3B6I2K9"/>
<protein>
    <submittedName>
        <fullName evidence="8">Uncharacterized protein</fullName>
    </submittedName>
</protein>
<dbReference type="Gramene" id="TraesSTA4A03G02204070.1">
    <property type="protein sequence ID" value="TraesSTA4A03G02204070.1"/>
    <property type="gene ID" value="TraesSTA4A03G02204070"/>
</dbReference>
<dbReference type="PANTHER" id="PTHR19338:SF32">
    <property type="entry name" value="OS06G0287500 PROTEIN"/>
    <property type="match status" value="1"/>
</dbReference>
<evidence type="ECO:0000256" key="4">
    <source>
        <dbReference type="ARBA" id="ARBA00022741"/>
    </source>
</evidence>
<proteinExistence type="inferred from homology"/>
<evidence type="ECO:0000259" key="6">
    <source>
        <dbReference type="Pfam" id="PF00931"/>
    </source>
</evidence>
<name>A0A3B6I2K9_WHEAT</name>
<dbReference type="SMR" id="A0A3B6I2K9"/>
<dbReference type="EnsemblPlants" id="TraesCS4A02G448300.1">
    <property type="protein sequence ID" value="TraesCS4A02G448300.1"/>
    <property type="gene ID" value="TraesCS4A02G448300"/>
</dbReference>
<dbReference type="GO" id="GO:0006952">
    <property type="term" value="P:defense response"/>
    <property type="evidence" value="ECO:0007669"/>
    <property type="project" value="UniProtKB-KW"/>
</dbReference>
<dbReference type="Gramene" id="TraesLAC4A03G02161700.1">
    <property type="protein sequence ID" value="TraesLAC4A03G02161700.1"/>
    <property type="gene ID" value="TraesLAC4A03G02161700"/>
</dbReference>
<dbReference type="Gramene" id="TraesJAG4A03G02207660.1">
    <property type="protein sequence ID" value="TraesJAG4A03G02207660.1"/>
    <property type="gene ID" value="TraesJAG4A03G02207660"/>
</dbReference>
<evidence type="ECO:0000256" key="2">
    <source>
        <dbReference type="ARBA" id="ARBA00022614"/>
    </source>
</evidence>
<evidence type="ECO:0000256" key="5">
    <source>
        <dbReference type="ARBA" id="ARBA00022821"/>
    </source>
</evidence>
<dbReference type="Proteomes" id="UP000019116">
    <property type="component" value="Chromosome 4A"/>
</dbReference>
<evidence type="ECO:0000256" key="3">
    <source>
        <dbReference type="ARBA" id="ARBA00022737"/>
    </source>
</evidence>
<dbReference type="Gramene" id="TraesJUL4A03G02227470.1">
    <property type="protein sequence ID" value="TraesJUL4A03G02227470.1"/>
    <property type="gene ID" value="TraesJUL4A03G02227470"/>
</dbReference>
<keyword evidence="3" id="KW-0677">Repeat</keyword>
<dbReference type="Gramene" id="TraesSYM4A03G02237090.1">
    <property type="protein sequence ID" value="TraesSYM4A03G02237090.1"/>
    <property type="gene ID" value="TraesSYM4A03G02237090"/>
</dbReference>
<dbReference type="InterPro" id="IPR027417">
    <property type="entry name" value="P-loop_NTPase"/>
</dbReference>
<dbReference type="SUPFAM" id="SSF52540">
    <property type="entry name" value="P-loop containing nucleoside triphosphate hydrolases"/>
    <property type="match status" value="1"/>
</dbReference>
<evidence type="ECO:0000313" key="9">
    <source>
        <dbReference type="Proteomes" id="UP000019116"/>
    </source>
</evidence>
<dbReference type="Gramene" id="TraesNOR4A03G02225110.1">
    <property type="protein sequence ID" value="TraesNOR4A03G02225110.1"/>
    <property type="gene ID" value="TraesNOR4A03G02225110"/>
</dbReference>
<dbReference type="Gramene" id="TraesWEE_scaffold_060255_01G000300.1">
    <property type="protein sequence ID" value="TraesWEE_scaffold_060255_01G000300.1"/>
    <property type="gene ID" value="TraesWEE_scaffold_060255_01G000300"/>
</dbReference>
<evidence type="ECO:0000259" key="7">
    <source>
        <dbReference type="Pfam" id="PF18052"/>
    </source>
</evidence>
<comment type="similarity">
    <text evidence="1">Belongs to the disease resistance NB-LRR family.</text>
</comment>
<evidence type="ECO:0000313" key="8">
    <source>
        <dbReference type="EnsemblPlants" id="TraesCS4A02G448300.1"/>
    </source>
</evidence>
<dbReference type="InterPro" id="IPR041118">
    <property type="entry name" value="Rx_N"/>
</dbReference>
<dbReference type="AlphaFoldDB" id="A0A3B6I2K9"/>
<reference evidence="8" key="2">
    <citation type="submission" date="2018-10" db="UniProtKB">
        <authorList>
            <consortium name="EnsemblPlants"/>
        </authorList>
    </citation>
    <scope>IDENTIFICATION</scope>
</reference>
<evidence type="ECO:0000256" key="1">
    <source>
        <dbReference type="ARBA" id="ARBA00008894"/>
    </source>
</evidence>
<reference evidence="8" key="1">
    <citation type="submission" date="2018-08" db="EMBL/GenBank/DDBJ databases">
        <authorList>
            <person name="Rossello M."/>
        </authorList>
    </citation>
    <scope>NUCLEOTIDE SEQUENCE [LARGE SCALE GENOMIC DNA]</scope>
    <source>
        <strain evidence="8">cv. Chinese Spring</strain>
    </source>
</reference>